<feature type="transmembrane region" description="Helical" evidence="4">
    <location>
        <begin position="16"/>
        <end position="34"/>
    </location>
</feature>
<evidence type="ECO:0000256" key="1">
    <source>
        <dbReference type="ARBA" id="ARBA00023224"/>
    </source>
</evidence>
<evidence type="ECO:0000256" key="3">
    <source>
        <dbReference type="SAM" id="MobiDB-lite"/>
    </source>
</evidence>
<comment type="similarity">
    <text evidence="2">Belongs to the methyl-accepting chemotaxis (MCP) protein family.</text>
</comment>
<evidence type="ECO:0000313" key="7">
    <source>
        <dbReference type="EMBL" id="OIR15952.1"/>
    </source>
</evidence>
<evidence type="ECO:0000259" key="6">
    <source>
        <dbReference type="PROSITE" id="PS50885"/>
    </source>
</evidence>
<dbReference type="Gene3D" id="1.10.287.950">
    <property type="entry name" value="Methyl-accepting chemotaxis protein"/>
    <property type="match status" value="1"/>
</dbReference>
<dbReference type="FunFam" id="1.10.287.950:FF:000001">
    <property type="entry name" value="Methyl-accepting chemotaxis sensory transducer"/>
    <property type="match status" value="1"/>
</dbReference>
<proteinExistence type="inferred from homology"/>
<dbReference type="SMART" id="SM00283">
    <property type="entry name" value="MA"/>
    <property type="match status" value="1"/>
</dbReference>
<dbReference type="EMBL" id="MLJW01000008">
    <property type="protein sequence ID" value="OIR15952.1"/>
    <property type="molecule type" value="Genomic_DNA"/>
</dbReference>
<reference evidence="7" key="1">
    <citation type="submission" date="2016-10" db="EMBL/GenBank/DDBJ databases">
        <title>Sequence of Gallionella enrichment culture.</title>
        <authorList>
            <person name="Poehlein A."/>
            <person name="Muehling M."/>
            <person name="Daniel R."/>
        </authorList>
    </citation>
    <scope>NUCLEOTIDE SEQUENCE</scope>
</reference>
<sequence length="541" mass="58909">MNKWWSGLSLKNKLQIPIQLVLIVVLTMVQMTALDRFEAHVLEGAREKAVVSADGVINGLNLLMLNGIISQEDQRTLLVKKMGASEHVLELRVIRNKPVQDQFGPGMPSEQPADDLDRLALSSAKQQKELLEKNGVRALRVVVPFIASKEFRGTNCLMCHTVPEGTVNGAASITLDISDEYAVVRRANLTLWGAQFVLQIALYFIIGWLIGLVTKPAKELQKAMQTMQKDGDLSKRVAVRSEDEIGQTSQAFNDLANGFHVIVTQVDGHAHQVADAARSLAHDAEQLAQSMQRQSDAAESTSRAVEQVSASIAQVAEGTDQVARLSNDSLERANRGQQSLQEMMQELGRVESSVQEIAIDVGKFVNNTQSITDMTQQVREIAEQTNLLALNAAIEAARAGEQGRGFAVVADEVRKLAEKSAQSAMQIDEVTQALGVQSGQVEKTVQRGLAALQGSQAHIREVTAVLVEANASVDGVNRGLENISVSINKQRDASQEITRNVDRIANMASSSNEVVKRTVNAVKSMEELAANLNRTIGRFKV</sequence>
<keyword evidence="4" id="KW-1133">Transmembrane helix</keyword>
<keyword evidence="4" id="KW-0472">Membrane</keyword>
<comment type="caution">
    <text evidence="7">The sequence shown here is derived from an EMBL/GenBank/DDBJ whole genome shotgun (WGS) entry which is preliminary data.</text>
</comment>
<protein>
    <submittedName>
        <fullName evidence="7">Putative methyl-accepting chemotaxis protein YoaH</fullName>
    </submittedName>
</protein>
<feature type="domain" description="Methyl-accepting transducer" evidence="5">
    <location>
        <begin position="269"/>
        <end position="505"/>
    </location>
</feature>
<dbReference type="Gene3D" id="3.30.450.290">
    <property type="match status" value="1"/>
</dbReference>
<gene>
    <name evidence="7" type="primary">yoaH_2</name>
    <name evidence="7" type="ORF">GALL_34530</name>
</gene>
<feature type="transmembrane region" description="Helical" evidence="4">
    <location>
        <begin position="189"/>
        <end position="210"/>
    </location>
</feature>
<keyword evidence="1" id="KW-0807">Transducer</keyword>
<dbReference type="GO" id="GO:0007165">
    <property type="term" value="P:signal transduction"/>
    <property type="evidence" value="ECO:0007669"/>
    <property type="project" value="UniProtKB-KW"/>
</dbReference>
<dbReference type="CDD" id="cd06225">
    <property type="entry name" value="HAMP"/>
    <property type="match status" value="1"/>
</dbReference>
<dbReference type="Gene3D" id="6.10.340.10">
    <property type="match status" value="1"/>
</dbReference>
<dbReference type="PROSITE" id="PS50885">
    <property type="entry name" value="HAMP"/>
    <property type="match status" value="1"/>
</dbReference>
<dbReference type="Pfam" id="PF00015">
    <property type="entry name" value="MCPsignal"/>
    <property type="match status" value="1"/>
</dbReference>
<name>A0A1J5TIG3_9ZZZZ</name>
<dbReference type="SMART" id="SM00304">
    <property type="entry name" value="HAMP"/>
    <property type="match status" value="1"/>
</dbReference>
<feature type="compositionally biased region" description="Polar residues" evidence="3">
    <location>
        <begin position="287"/>
        <end position="304"/>
    </location>
</feature>
<dbReference type="InterPro" id="IPR003660">
    <property type="entry name" value="HAMP_dom"/>
</dbReference>
<evidence type="ECO:0000256" key="4">
    <source>
        <dbReference type="SAM" id="Phobius"/>
    </source>
</evidence>
<organism evidence="7">
    <name type="scientific">mine drainage metagenome</name>
    <dbReference type="NCBI Taxonomy" id="410659"/>
    <lineage>
        <taxon>unclassified sequences</taxon>
        <taxon>metagenomes</taxon>
        <taxon>ecological metagenomes</taxon>
    </lineage>
</organism>
<dbReference type="AlphaFoldDB" id="A0A1J5TIG3"/>
<feature type="domain" description="HAMP" evidence="6">
    <location>
        <begin position="211"/>
        <end position="264"/>
    </location>
</feature>
<dbReference type="GO" id="GO:0016020">
    <property type="term" value="C:membrane"/>
    <property type="evidence" value="ECO:0007669"/>
    <property type="project" value="InterPro"/>
</dbReference>
<dbReference type="SUPFAM" id="SSF58104">
    <property type="entry name" value="Methyl-accepting chemotaxis protein (MCP) signaling domain"/>
    <property type="match status" value="1"/>
</dbReference>
<dbReference type="InterPro" id="IPR004089">
    <property type="entry name" value="MCPsignal_dom"/>
</dbReference>
<feature type="region of interest" description="Disordered" evidence="3">
    <location>
        <begin position="284"/>
        <end position="304"/>
    </location>
</feature>
<dbReference type="PANTHER" id="PTHR32089:SF112">
    <property type="entry name" value="LYSOZYME-LIKE PROTEIN-RELATED"/>
    <property type="match status" value="1"/>
</dbReference>
<dbReference type="Pfam" id="PF00672">
    <property type="entry name" value="HAMP"/>
    <property type="match status" value="1"/>
</dbReference>
<dbReference type="PANTHER" id="PTHR32089">
    <property type="entry name" value="METHYL-ACCEPTING CHEMOTAXIS PROTEIN MCPB"/>
    <property type="match status" value="1"/>
</dbReference>
<dbReference type="PROSITE" id="PS50111">
    <property type="entry name" value="CHEMOTAXIS_TRANSDUC_2"/>
    <property type="match status" value="1"/>
</dbReference>
<keyword evidence="4" id="KW-0812">Transmembrane</keyword>
<evidence type="ECO:0000256" key="2">
    <source>
        <dbReference type="ARBA" id="ARBA00029447"/>
    </source>
</evidence>
<dbReference type="CDD" id="cd11386">
    <property type="entry name" value="MCP_signal"/>
    <property type="match status" value="1"/>
</dbReference>
<evidence type="ECO:0000259" key="5">
    <source>
        <dbReference type="PROSITE" id="PS50111"/>
    </source>
</evidence>
<accession>A0A1J5TIG3</accession>